<name>U4Q6D1_9HYPH</name>
<protein>
    <submittedName>
        <fullName evidence="1">Uncharacterized protein</fullName>
    </submittedName>
</protein>
<dbReference type="Proteomes" id="UP000016944">
    <property type="component" value="Chromosome I"/>
</dbReference>
<sequence>MIIPDIVHPFCSIAALGKVLLTLSGNKTAKTLEIAFMLN</sequence>
<proteinExistence type="predicted"/>
<gene>
    <name evidence="1" type="ORF">BN877_I2406</name>
</gene>
<dbReference type="AlphaFoldDB" id="U4Q6D1"/>
<evidence type="ECO:0000313" key="1">
    <source>
        <dbReference type="EMBL" id="CDI09295.1"/>
    </source>
</evidence>
<dbReference type="KEGG" id="rir:BN877_I2406"/>
<dbReference type="EMBL" id="HG518322">
    <property type="protein sequence ID" value="CDI09295.1"/>
    <property type="molecule type" value="Genomic_DNA"/>
</dbReference>
<organism evidence="1 2">
    <name type="scientific">Agrobacterium pusense</name>
    <dbReference type="NCBI Taxonomy" id="648995"/>
    <lineage>
        <taxon>Bacteria</taxon>
        <taxon>Pseudomonadati</taxon>
        <taxon>Pseudomonadota</taxon>
        <taxon>Alphaproteobacteria</taxon>
        <taxon>Hyphomicrobiales</taxon>
        <taxon>Rhizobiaceae</taxon>
        <taxon>Rhizobium/Agrobacterium group</taxon>
        <taxon>Agrobacterium</taxon>
    </lineage>
</organism>
<reference evidence="1 2" key="1">
    <citation type="journal article" date="2013" name="Genome Announc.">
        <title>Complete Genome Sequence of the Sesbania Symbiont and Rice Growth-Promoting Endophyte Rhizobium sp. Strain IRBG74.</title>
        <authorList>
            <person name="Crook M.B."/>
            <person name="Mitra S."/>
            <person name="Ane J.M."/>
            <person name="Sadowsky M.J."/>
            <person name="Gyaneshwar P."/>
        </authorList>
    </citation>
    <scope>NUCLEOTIDE SEQUENCE [LARGE SCALE GENOMIC DNA]</scope>
    <source>
        <strain evidence="1 2">IRBG74</strain>
    </source>
</reference>
<dbReference type="HOGENOM" id="CLU_3315941_0_0_5"/>
<evidence type="ECO:0000313" key="2">
    <source>
        <dbReference type="Proteomes" id="UP000016944"/>
    </source>
</evidence>
<accession>U4Q6D1</accession>